<feature type="transmembrane region" description="Helical" evidence="1">
    <location>
        <begin position="47"/>
        <end position="68"/>
    </location>
</feature>
<dbReference type="AlphaFoldDB" id="A2E255"/>
<protein>
    <recommendedName>
        <fullName evidence="4">Tetraspanin family protein</fullName>
    </recommendedName>
</protein>
<accession>A2E255</accession>
<dbReference type="VEuPathDB" id="TrichDB:TVAGG3_1048820"/>
<dbReference type="Proteomes" id="UP000001542">
    <property type="component" value="Unassembled WGS sequence"/>
</dbReference>
<reference evidence="2" key="1">
    <citation type="submission" date="2006-10" db="EMBL/GenBank/DDBJ databases">
        <authorList>
            <person name="Amadeo P."/>
            <person name="Zhao Q."/>
            <person name="Wortman J."/>
            <person name="Fraser-Liggett C."/>
            <person name="Carlton J."/>
        </authorList>
    </citation>
    <scope>NUCLEOTIDE SEQUENCE</scope>
    <source>
        <strain evidence="2">G3</strain>
    </source>
</reference>
<feature type="transmembrane region" description="Helical" evidence="1">
    <location>
        <begin position="80"/>
        <end position="100"/>
    </location>
</feature>
<evidence type="ECO:0000313" key="2">
    <source>
        <dbReference type="EMBL" id="EAY13269.1"/>
    </source>
</evidence>
<feature type="transmembrane region" description="Helical" evidence="1">
    <location>
        <begin position="165"/>
        <end position="188"/>
    </location>
</feature>
<name>A2E255_TRIV3</name>
<evidence type="ECO:0008006" key="4">
    <source>
        <dbReference type="Google" id="ProtNLM"/>
    </source>
</evidence>
<sequence>MGCTKMLSGASFALITILSIGVVSAMTGYVIYFLLKSNIKVSEPKIITFSCIALAFSLVFFLICIIIPCFNVRRLKMATSYLYIVYALFLIATVIVLYMFRMKFKKIFDDTYEKDPKLFPCQFLFPYSGCGGQNDTISCPAKEGHQKDETKCKDAFIKKIDHRMLVFSIVMIAIVVLLIFGIIVAFYIACQSYTDSEIGVRLTATQMTSLTYGW</sequence>
<reference evidence="2" key="2">
    <citation type="journal article" date="2007" name="Science">
        <title>Draft genome sequence of the sexually transmitted pathogen Trichomonas vaginalis.</title>
        <authorList>
            <person name="Carlton J.M."/>
            <person name="Hirt R.P."/>
            <person name="Silva J.C."/>
            <person name="Delcher A.L."/>
            <person name="Schatz M."/>
            <person name="Zhao Q."/>
            <person name="Wortman J.R."/>
            <person name="Bidwell S.L."/>
            <person name="Alsmark U.C.M."/>
            <person name="Besteiro S."/>
            <person name="Sicheritz-Ponten T."/>
            <person name="Noel C.J."/>
            <person name="Dacks J.B."/>
            <person name="Foster P.G."/>
            <person name="Simillion C."/>
            <person name="Van de Peer Y."/>
            <person name="Miranda-Saavedra D."/>
            <person name="Barton G.J."/>
            <person name="Westrop G.D."/>
            <person name="Mueller S."/>
            <person name="Dessi D."/>
            <person name="Fiori P.L."/>
            <person name="Ren Q."/>
            <person name="Paulsen I."/>
            <person name="Zhang H."/>
            <person name="Bastida-Corcuera F.D."/>
            <person name="Simoes-Barbosa A."/>
            <person name="Brown M.T."/>
            <person name="Hayes R.D."/>
            <person name="Mukherjee M."/>
            <person name="Okumura C.Y."/>
            <person name="Schneider R."/>
            <person name="Smith A.J."/>
            <person name="Vanacova S."/>
            <person name="Villalvazo M."/>
            <person name="Haas B.J."/>
            <person name="Pertea M."/>
            <person name="Feldblyum T.V."/>
            <person name="Utterback T.R."/>
            <person name="Shu C.L."/>
            <person name="Osoegawa K."/>
            <person name="de Jong P.J."/>
            <person name="Hrdy I."/>
            <person name="Horvathova L."/>
            <person name="Zubacova Z."/>
            <person name="Dolezal P."/>
            <person name="Malik S.B."/>
            <person name="Logsdon J.M. Jr."/>
            <person name="Henze K."/>
            <person name="Gupta A."/>
            <person name="Wang C.C."/>
            <person name="Dunne R.L."/>
            <person name="Upcroft J.A."/>
            <person name="Upcroft P."/>
            <person name="White O."/>
            <person name="Salzberg S.L."/>
            <person name="Tang P."/>
            <person name="Chiu C.-H."/>
            <person name="Lee Y.-S."/>
            <person name="Embley T.M."/>
            <person name="Coombs G.H."/>
            <person name="Mottram J.C."/>
            <person name="Tachezy J."/>
            <person name="Fraser-Liggett C.M."/>
            <person name="Johnson P.J."/>
        </authorList>
    </citation>
    <scope>NUCLEOTIDE SEQUENCE [LARGE SCALE GENOMIC DNA]</scope>
    <source>
        <strain evidence="2">G3</strain>
    </source>
</reference>
<evidence type="ECO:0000256" key="1">
    <source>
        <dbReference type="SAM" id="Phobius"/>
    </source>
</evidence>
<gene>
    <name evidence="2" type="ORF">TVAG_464030</name>
</gene>
<feature type="transmembrane region" description="Helical" evidence="1">
    <location>
        <begin position="12"/>
        <end position="35"/>
    </location>
</feature>
<dbReference type="VEuPathDB" id="TrichDB:TVAG_464030"/>
<evidence type="ECO:0000313" key="3">
    <source>
        <dbReference type="Proteomes" id="UP000001542"/>
    </source>
</evidence>
<dbReference type="InParanoid" id="A2E255"/>
<keyword evidence="1" id="KW-0812">Transmembrane</keyword>
<dbReference type="SMR" id="A2E255"/>
<organism evidence="2 3">
    <name type="scientific">Trichomonas vaginalis (strain ATCC PRA-98 / G3)</name>
    <dbReference type="NCBI Taxonomy" id="412133"/>
    <lineage>
        <taxon>Eukaryota</taxon>
        <taxon>Metamonada</taxon>
        <taxon>Parabasalia</taxon>
        <taxon>Trichomonadida</taxon>
        <taxon>Trichomonadidae</taxon>
        <taxon>Trichomonas</taxon>
    </lineage>
</organism>
<keyword evidence="3" id="KW-1185">Reference proteome</keyword>
<dbReference type="KEGG" id="tva:4771245"/>
<dbReference type="RefSeq" id="XP_001325492.1">
    <property type="nucleotide sequence ID" value="XM_001325457.1"/>
</dbReference>
<proteinExistence type="predicted"/>
<keyword evidence="1" id="KW-0472">Membrane</keyword>
<dbReference type="EMBL" id="DS113288">
    <property type="protein sequence ID" value="EAY13269.1"/>
    <property type="molecule type" value="Genomic_DNA"/>
</dbReference>
<keyword evidence="1" id="KW-1133">Transmembrane helix</keyword>